<proteinExistence type="predicted"/>
<protein>
    <submittedName>
        <fullName evidence="1">Uncharacterized protein</fullName>
    </submittedName>
</protein>
<dbReference type="EMBL" id="CP133463">
    <property type="protein sequence ID" value="WMS19397.1"/>
    <property type="molecule type" value="Genomic_DNA"/>
</dbReference>
<accession>A0AB38YN89</accession>
<name>A0AB38YN89_VEIPA</name>
<dbReference type="RefSeq" id="WP_038149912.1">
    <property type="nucleotide sequence ID" value="NZ_CP133463.1"/>
</dbReference>
<sequence>MKYLLKGFVLAAIVVIGTATVSSVEAISLNHVICSILICGNKKRTAREKLFFFVLLPVLRRRSGEFHG</sequence>
<organism evidence="1 2">
    <name type="scientific">Veillonella parvula</name>
    <name type="common">Staphylococcus parvulus</name>
    <dbReference type="NCBI Taxonomy" id="29466"/>
    <lineage>
        <taxon>Bacteria</taxon>
        <taxon>Bacillati</taxon>
        <taxon>Bacillota</taxon>
        <taxon>Negativicutes</taxon>
        <taxon>Veillonellales</taxon>
        <taxon>Veillonellaceae</taxon>
        <taxon>Veillonella</taxon>
    </lineage>
</organism>
<evidence type="ECO:0000313" key="2">
    <source>
        <dbReference type="Proteomes" id="UP001228955"/>
    </source>
</evidence>
<dbReference type="AlphaFoldDB" id="A0AB38YN89"/>
<gene>
    <name evidence="1" type="ORF">RDV51_08150</name>
</gene>
<dbReference type="Proteomes" id="UP001228955">
    <property type="component" value="Chromosome"/>
</dbReference>
<evidence type="ECO:0000313" key="1">
    <source>
        <dbReference type="EMBL" id="WMS19397.1"/>
    </source>
</evidence>
<reference evidence="1" key="1">
    <citation type="submission" date="2023-08" db="EMBL/GenBank/DDBJ databases">
        <title>Veillonella_parvula_DSM 2007_complete_genome_hifiasm_Zymo_Research_D6332.</title>
        <authorList>
            <person name="Damerum A."/>
        </authorList>
    </citation>
    <scope>NUCLEOTIDE SEQUENCE</scope>
    <source>
        <strain evidence="1">DSM 2007</strain>
    </source>
</reference>